<dbReference type="EMBL" id="ACFG01000032">
    <property type="protein sequence ID" value="EEH63591.1"/>
    <property type="molecule type" value="Genomic_DNA"/>
</dbReference>
<dbReference type="InterPro" id="IPR025150">
    <property type="entry name" value="GH123_cat"/>
</dbReference>
<name>C0W1A2_9ACTO</name>
<evidence type="ECO:0000313" key="2">
    <source>
        <dbReference type="EMBL" id="EEH63591.1"/>
    </source>
</evidence>
<accession>C0W1A2</accession>
<dbReference type="Proteomes" id="UP000010301">
    <property type="component" value="Unassembled WGS sequence"/>
</dbReference>
<sequence>MLVTKLVNSLDKVLPADEPLVWDGKLELVKNEVGSVQLAFKCEDLSKFHQLEVKAENAKLAVYAVGLVPAQNPAPANADDAYLALTPTLLPDILFPLESGENTVATQFKAQHSGWNSLWIDITANGETTLTLLVDEAEVASITVNLHDVELPKAKLVNTQWFHVDSLANYYDVEVWSEAHWQAIEHQMASAARMGVNCLLTPLWTSPLDTAIGTYRRTTQLLEITRTTGGFHFGFEKAHKWMQLLKKYGFTDVEVPHFFTQWGATSTPRFFITEADGSLTPLFGWDEPATSAAYRAFLEQLIPAVRTFLETEIGLEHAWFHVSDEPNADHLEAYRAAKAQVVDLLAGTQVIDALSEPEFQEVVDIPVVATNKVDGFRAVGVEPTWVYNCVAQDRLVANRFIAQRGTRHREIGFQLFKFNAKGILHWAFNFYNRQFSLGVLDPYKDTAAGGGFLSGDSFVVYPVADGKVYESLRHHLLRQAMDDLALCQLAAEKHGREAVLEAVDPDQRLDYNSGFADSQSLLETRARVLQML</sequence>
<dbReference type="eggNOG" id="ENOG502Z7VY">
    <property type="taxonomic scope" value="Bacteria"/>
</dbReference>
<comment type="caution">
    <text evidence="2">The sequence shown here is derived from an EMBL/GenBank/DDBJ whole genome shotgun (WGS) entry which is preliminary data.</text>
</comment>
<protein>
    <recommendedName>
        <fullName evidence="1">Glycoside hydrolase 123 catalytic domain-containing protein</fullName>
    </recommendedName>
</protein>
<reference evidence="2 3" key="1">
    <citation type="submission" date="2009-01" db="EMBL/GenBank/DDBJ databases">
        <authorList>
            <person name="Qin X."/>
            <person name="Bachman B."/>
            <person name="Battles P."/>
            <person name="Bell A."/>
            <person name="Bess C."/>
            <person name="Bickham C."/>
            <person name="Chaboub L."/>
            <person name="Chen D."/>
            <person name="Coyle M."/>
            <person name="Deiros D.R."/>
            <person name="Dinh H."/>
            <person name="Forbes L."/>
            <person name="Fowler G."/>
            <person name="Francisco L."/>
            <person name="Fu Q."/>
            <person name="Gubbala S."/>
            <person name="Hale W."/>
            <person name="Han Y."/>
            <person name="Hemphill L."/>
            <person name="Highlander S.K."/>
            <person name="Hirani K."/>
            <person name="Hogues M."/>
            <person name="Jackson L."/>
            <person name="Jakkamsetti A."/>
            <person name="Javaid M."/>
            <person name="Jiang H."/>
            <person name="Korchina V."/>
            <person name="Kovar C."/>
            <person name="Lara F."/>
            <person name="Lee S."/>
            <person name="Mata R."/>
            <person name="Mathew T."/>
            <person name="Moen C."/>
            <person name="Morales K."/>
            <person name="Munidasa M."/>
            <person name="Nazareth L."/>
            <person name="Ngo R."/>
            <person name="Nguyen L."/>
            <person name="Okwuonu G."/>
            <person name="Ongeri F."/>
            <person name="Patil S."/>
            <person name="Petrosino J."/>
            <person name="Pham C."/>
            <person name="Pham P."/>
            <person name="Pu L.-L."/>
            <person name="Puazo M."/>
            <person name="Raj R."/>
            <person name="Reid J."/>
            <person name="Rouhana J."/>
            <person name="Saada N."/>
            <person name="Shang Y."/>
            <person name="Simmons D."/>
            <person name="Thornton R."/>
            <person name="Warren J."/>
            <person name="Weissenberger G."/>
            <person name="Zhang J."/>
            <person name="Zhang L."/>
            <person name="Zhou C."/>
            <person name="Zhu D."/>
            <person name="Muzny D."/>
            <person name="Worley K."/>
            <person name="Gibbs R."/>
        </authorList>
    </citation>
    <scope>NUCLEOTIDE SEQUENCE [LARGE SCALE GENOMIC DNA]</scope>
    <source>
        <strain evidence="2 3">DSM 15436</strain>
    </source>
</reference>
<feature type="domain" description="Glycoside hydrolase 123 catalytic" evidence="1">
    <location>
        <begin position="161"/>
        <end position="488"/>
    </location>
</feature>
<dbReference type="OrthoDB" id="197680at2"/>
<keyword evidence="3" id="KW-1185">Reference proteome</keyword>
<dbReference type="HOGENOM" id="CLU_036180_0_0_11"/>
<proteinExistence type="predicted"/>
<dbReference type="AlphaFoldDB" id="C0W1A2"/>
<dbReference type="STRING" id="525245.HMPREF0044_1192"/>
<dbReference type="Pfam" id="PF13320">
    <property type="entry name" value="GH123_cat"/>
    <property type="match status" value="1"/>
</dbReference>
<organism evidence="2 3">
    <name type="scientific">Gleimia coleocanis DSM 15436</name>
    <dbReference type="NCBI Taxonomy" id="525245"/>
    <lineage>
        <taxon>Bacteria</taxon>
        <taxon>Bacillati</taxon>
        <taxon>Actinomycetota</taxon>
        <taxon>Actinomycetes</taxon>
        <taxon>Actinomycetales</taxon>
        <taxon>Actinomycetaceae</taxon>
        <taxon>Gleimia</taxon>
    </lineage>
</organism>
<evidence type="ECO:0000259" key="1">
    <source>
        <dbReference type="Pfam" id="PF13320"/>
    </source>
</evidence>
<evidence type="ECO:0000313" key="3">
    <source>
        <dbReference type="Proteomes" id="UP000010301"/>
    </source>
</evidence>
<gene>
    <name evidence="2" type="ORF">HMPREF0044_1192</name>
</gene>
<dbReference type="RefSeq" id="WP_006546362.1">
    <property type="nucleotide sequence ID" value="NZ_DS999541.1"/>
</dbReference>